<sequence length="298" mass="32578">MPPKTLTYAEAMSALEKEIASTPDSVREDSRPVVLSHGAPTERVYVLLHGLSNSPAQFGKLGHILYERGANVVIPRMPHHGEKDRLTDSWKGITAQEFADSASLAATLARPLGKHLTVVGLSVNGTCAAFLAQTRSDIDQVVVLAPFLGPKGLPEWLLTPTARLLVTLPNVFLWWNPQLKDQAPAPPQTYPRFPTHVIGQVIVLGQSIMRSAATEPPKAGRIVVVMTEADKAVNNAVNEHLIALWKAKRPDAVITHVFSKEENIMHDFIDPAQVYQKTDFVYPILLGLMESAPASNLQ</sequence>
<dbReference type="GO" id="GO:0016787">
    <property type="term" value="F:hydrolase activity"/>
    <property type="evidence" value="ECO:0007669"/>
    <property type="project" value="UniProtKB-KW"/>
</dbReference>
<dbReference type="RefSeq" id="WP_153811316.1">
    <property type="nucleotide sequence ID" value="NZ_BDCO01000002.1"/>
</dbReference>
<organism evidence="2 3">
    <name type="scientific">Terrimicrobium sacchariphilum</name>
    <dbReference type="NCBI Taxonomy" id="690879"/>
    <lineage>
        <taxon>Bacteria</taxon>
        <taxon>Pseudomonadati</taxon>
        <taxon>Verrucomicrobiota</taxon>
        <taxon>Terrimicrobiia</taxon>
        <taxon>Terrimicrobiales</taxon>
        <taxon>Terrimicrobiaceae</taxon>
        <taxon>Terrimicrobium</taxon>
    </lineage>
</organism>
<dbReference type="EMBL" id="BDCO01000002">
    <property type="protein sequence ID" value="GAT32842.1"/>
    <property type="molecule type" value="Genomic_DNA"/>
</dbReference>
<dbReference type="InterPro" id="IPR000073">
    <property type="entry name" value="AB_hydrolase_1"/>
</dbReference>
<dbReference type="STRING" id="690879.TSACC_21244"/>
<comment type="caution">
    <text evidence="2">The sequence shown here is derived from an EMBL/GenBank/DDBJ whole genome shotgun (WGS) entry which is preliminary data.</text>
</comment>
<name>A0A146G623_TERSA</name>
<dbReference type="Pfam" id="PF12697">
    <property type="entry name" value="Abhydrolase_6"/>
    <property type="match status" value="1"/>
</dbReference>
<accession>A0A146G623</accession>
<evidence type="ECO:0000313" key="2">
    <source>
        <dbReference type="EMBL" id="GAT32842.1"/>
    </source>
</evidence>
<reference evidence="3" key="1">
    <citation type="journal article" date="2017" name="Genome Announc.">
        <title>Draft Genome Sequence of Terrimicrobium sacchariphilum NM-5T, a Facultative Anaerobic Soil Bacterium of the Class Spartobacteria.</title>
        <authorList>
            <person name="Qiu Y.L."/>
            <person name="Tourlousse D.M."/>
            <person name="Matsuura N."/>
            <person name="Ohashi A."/>
            <person name="Sekiguchi Y."/>
        </authorList>
    </citation>
    <scope>NUCLEOTIDE SEQUENCE [LARGE SCALE GENOMIC DNA]</scope>
    <source>
        <strain evidence="3">NM-5</strain>
    </source>
</reference>
<dbReference type="Gene3D" id="3.40.50.1820">
    <property type="entry name" value="alpha/beta hydrolase"/>
    <property type="match status" value="1"/>
</dbReference>
<keyword evidence="3" id="KW-1185">Reference proteome</keyword>
<dbReference type="InParanoid" id="A0A146G623"/>
<feature type="domain" description="AB hydrolase-1" evidence="1">
    <location>
        <begin position="46"/>
        <end position="248"/>
    </location>
</feature>
<evidence type="ECO:0000313" key="3">
    <source>
        <dbReference type="Proteomes" id="UP000076023"/>
    </source>
</evidence>
<evidence type="ECO:0000259" key="1">
    <source>
        <dbReference type="Pfam" id="PF12697"/>
    </source>
</evidence>
<dbReference type="AlphaFoldDB" id="A0A146G623"/>
<dbReference type="OrthoDB" id="5416147at2"/>
<dbReference type="InterPro" id="IPR029058">
    <property type="entry name" value="AB_hydrolase_fold"/>
</dbReference>
<proteinExistence type="predicted"/>
<dbReference type="Proteomes" id="UP000076023">
    <property type="component" value="Unassembled WGS sequence"/>
</dbReference>
<keyword evidence="2" id="KW-0378">Hydrolase</keyword>
<protein>
    <submittedName>
        <fullName evidence="2">Alpha/beta hydrolase family protein</fullName>
    </submittedName>
</protein>
<gene>
    <name evidence="2" type="ORF">TSACC_21244</name>
</gene>
<dbReference type="SUPFAM" id="SSF53474">
    <property type="entry name" value="alpha/beta-Hydrolases"/>
    <property type="match status" value="1"/>
</dbReference>